<feature type="region of interest" description="Disordered" evidence="1">
    <location>
        <begin position="1"/>
        <end position="32"/>
    </location>
</feature>
<name>A0AA36AVN7_OCTVU</name>
<evidence type="ECO:0000256" key="1">
    <source>
        <dbReference type="SAM" id="MobiDB-lite"/>
    </source>
</evidence>
<sequence>MTKRLETGPEYKFIEGKNRQNERTSRNSSATEHQFSSIPQNFLLIIIPLCDIFLQTGPLTDGYLGHCDITITFTRYEPPNCRLDFRGREHRQFQTPSHSHWLSLDKIIINLEVCVLLEDINLLRPDMVILRLSEELIASF</sequence>
<keyword evidence="3" id="KW-1185">Reference proteome</keyword>
<dbReference type="Proteomes" id="UP001162480">
    <property type="component" value="Chromosome 5"/>
</dbReference>
<proteinExistence type="predicted"/>
<evidence type="ECO:0000313" key="3">
    <source>
        <dbReference type="Proteomes" id="UP001162480"/>
    </source>
</evidence>
<evidence type="ECO:0000313" key="2">
    <source>
        <dbReference type="EMBL" id="CAI9723135.1"/>
    </source>
</evidence>
<dbReference type="EMBL" id="OX597818">
    <property type="protein sequence ID" value="CAI9723135.1"/>
    <property type="molecule type" value="Genomic_DNA"/>
</dbReference>
<accession>A0AA36AVN7</accession>
<reference evidence="2" key="1">
    <citation type="submission" date="2023-08" db="EMBL/GenBank/DDBJ databases">
        <authorList>
            <person name="Alioto T."/>
            <person name="Alioto T."/>
            <person name="Gomez Garrido J."/>
        </authorList>
    </citation>
    <scope>NUCLEOTIDE SEQUENCE</scope>
</reference>
<gene>
    <name evidence="2" type="ORF">OCTVUL_1B020763</name>
</gene>
<protein>
    <submittedName>
        <fullName evidence="2">Uncharacterized protein</fullName>
    </submittedName>
</protein>
<feature type="compositionally biased region" description="Basic and acidic residues" evidence="1">
    <location>
        <begin position="1"/>
        <end position="25"/>
    </location>
</feature>
<dbReference type="AlphaFoldDB" id="A0AA36AVN7"/>
<organism evidence="2 3">
    <name type="scientific">Octopus vulgaris</name>
    <name type="common">Common octopus</name>
    <dbReference type="NCBI Taxonomy" id="6645"/>
    <lineage>
        <taxon>Eukaryota</taxon>
        <taxon>Metazoa</taxon>
        <taxon>Spiralia</taxon>
        <taxon>Lophotrochozoa</taxon>
        <taxon>Mollusca</taxon>
        <taxon>Cephalopoda</taxon>
        <taxon>Coleoidea</taxon>
        <taxon>Octopodiformes</taxon>
        <taxon>Octopoda</taxon>
        <taxon>Incirrata</taxon>
        <taxon>Octopodidae</taxon>
        <taxon>Octopus</taxon>
    </lineage>
</organism>